<dbReference type="GO" id="GO:0005739">
    <property type="term" value="C:mitochondrion"/>
    <property type="evidence" value="ECO:0007669"/>
    <property type="project" value="TreeGrafter"/>
</dbReference>
<sequence length="223" mass="25470">MLGRLPGGGASKRAGVFKETEAQFQGNRQAVIIAVIERSYIRDIFLHHFLPPSSQQLISIRTGPSPQNLGPGSLWHLPGSEVRLNWFIPARMALSTRSTVLSLYMRVFRIARAWQAQTGAVSDSEAERRFMEQEARSLFRQNQQLTDPESIRRCIEECEARIEIGLHYRNPYPRAECGLTARFCPQTYLPPLGLATQRGRRLRAQQRLRKQAKPVYLQSHDDT</sequence>
<comment type="caution">
    <text evidence="3">The sequence shown here is derived from an EMBL/GenBank/DDBJ whole genome shotgun (WGS) entry which is preliminary data.</text>
</comment>
<comment type="similarity">
    <text evidence="1">Belongs to the complex I LYR family.</text>
</comment>
<accession>A0A315VRC8</accession>
<evidence type="ECO:0000313" key="4">
    <source>
        <dbReference type="Proteomes" id="UP000250572"/>
    </source>
</evidence>
<dbReference type="Pfam" id="PF05347">
    <property type="entry name" value="Complex1_LYR"/>
    <property type="match status" value="1"/>
</dbReference>
<proteinExistence type="inferred from homology"/>
<evidence type="ECO:0000256" key="1">
    <source>
        <dbReference type="ARBA" id="ARBA00009508"/>
    </source>
</evidence>
<evidence type="ECO:0000259" key="2">
    <source>
        <dbReference type="Pfam" id="PF05347"/>
    </source>
</evidence>
<keyword evidence="4" id="KW-1185">Reference proteome</keyword>
<dbReference type="CDD" id="cd20261">
    <property type="entry name" value="Complex1_LYR_LYRM1"/>
    <property type="match status" value="1"/>
</dbReference>
<dbReference type="Proteomes" id="UP000250572">
    <property type="component" value="Unassembled WGS sequence"/>
</dbReference>
<dbReference type="PANTHER" id="PTHR14273:SF0">
    <property type="entry name" value="LYR MOTIF-CONTAINING PROTEIN 1"/>
    <property type="match status" value="1"/>
</dbReference>
<dbReference type="EMBL" id="NHOQ01001879">
    <property type="protein sequence ID" value="PWA21881.1"/>
    <property type="molecule type" value="Genomic_DNA"/>
</dbReference>
<reference evidence="3 4" key="1">
    <citation type="journal article" date="2018" name="G3 (Bethesda)">
        <title>A High-Quality Reference Genome for the Invasive Mosquitofish Gambusia affinis Using a Chicago Library.</title>
        <authorList>
            <person name="Hoffberg S.L."/>
            <person name="Troendle N.J."/>
            <person name="Glenn T.C."/>
            <person name="Mahmud O."/>
            <person name="Louha S."/>
            <person name="Chalopin D."/>
            <person name="Bennetzen J.L."/>
            <person name="Mauricio R."/>
        </authorList>
    </citation>
    <scope>NUCLEOTIDE SEQUENCE [LARGE SCALE GENOMIC DNA]</scope>
    <source>
        <strain evidence="3">NE01/NJP1002.9</strain>
        <tissue evidence="3">Muscle</tissue>
    </source>
</reference>
<dbReference type="InterPro" id="IPR040330">
    <property type="entry name" value="LYRM1"/>
</dbReference>
<gene>
    <name evidence="3" type="ORF">CCH79_00015655</name>
</gene>
<name>A0A315VRC8_GAMAF</name>
<organism evidence="3 4">
    <name type="scientific">Gambusia affinis</name>
    <name type="common">Western mosquitofish</name>
    <name type="synonym">Heterandria affinis</name>
    <dbReference type="NCBI Taxonomy" id="33528"/>
    <lineage>
        <taxon>Eukaryota</taxon>
        <taxon>Metazoa</taxon>
        <taxon>Chordata</taxon>
        <taxon>Craniata</taxon>
        <taxon>Vertebrata</taxon>
        <taxon>Euteleostomi</taxon>
        <taxon>Actinopterygii</taxon>
        <taxon>Neopterygii</taxon>
        <taxon>Teleostei</taxon>
        <taxon>Neoteleostei</taxon>
        <taxon>Acanthomorphata</taxon>
        <taxon>Ovalentaria</taxon>
        <taxon>Atherinomorphae</taxon>
        <taxon>Cyprinodontiformes</taxon>
        <taxon>Poeciliidae</taxon>
        <taxon>Poeciliinae</taxon>
        <taxon>Gambusia</taxon>
    </lineage>
</organism>
<dbReference type="AlphaFoldDB" id="A0A315VRC8"/>
<dbReference type="STRING" id="33528.ENSGAFP00000030570"/>
<dbReference type="PANTHER" id="PTHR14273">
    <property type="entry name" value="LYR MOTIF-CONTAINING PROTEIN 1"/>
    <property type="match status" value="1"/>
</dbReference>
<feature type="domain" description="Complex 1 LYR protein" evidence="2">
    <location>
        <begin position="99"/>
        <end position="162"/>
    </location>
</feature>
<dbReference type="InterPro" id="IPR045294">
    <property type="entry name" value="Complex1_LYR_LYRM1"/>
</dbReference>
<evidence type="ECO:0000313" key="3">
    <source>
        <dbReference type="EMBL" id="PWA21881.1"/>
    </source>
</evidence>
<protein>
    <recommendedName>
        <fullName evidence="2">Complex 1 LYR protein domain-containing protein</fullName>
    </recommendedName>
</protein>
<dbReference type="InterPro" id="IPR008011">
    <property type="entry name" value="Complex1_LYR_dom"/>
</dbReference>